<reference evidence="2" key="1">
    <citation type="submission" date="2025-08" db="UniProtKB">
        <authorList>
            <consortium name="RefSeq"/>
        </authorList>
    </citation>
    <scope>IDENTIFICATION</scope>
</reference>
<gene>
    <name evidence="2" type="primary">LOC113495294</name>
</gene>
<dbReference type="OrthoDB" id="9971011at2759"/>
<dbReference type="AlphaFoldDB" id="A0A7E5VN67"/>
<proteinExistence type="predicted"/>
<dbReference type="Proteomes" id="UP000322000">
    <property type="component" value="Chromosome 6"/>
</dbReference>
<accession>A0A7E5VN67</accession>
<keyword evidence="1" id="KW-1185">Reference proteome</keyword>
<organism evidence="1 2">
    <name type="scientific">Trichoplusia ni</name>
    <name type="common">Cabbage looper</name>
    <dbReference type="NCBI Taxonomy" id="7111"/>
    <lineage>
        <taxon>Eukaryota</taxon>
        <taxon>Metazoa</taxon>
        <taxon>Ecdysozoa</taxon>
        <taxon>Arthropoda</taxon>
        <taxon>Hexapoda</taxon>
        <taxon>Insecta</taxon>
        <taxon>Pterygota</taxon>
        <taxon>Neoptera</taxon>
        <taxon>Endopterygota</taxon>
        <taxon>Lepidoptera</taxon>
        <taxon>Glossata</taxon>
        <taxon>Ditrysia</taxon>
        <taxon>Noctuoidea</taxon>
        <taxon>Noctuidae</taxon>
        <taxon>Plusiinae</taxon>
        <taxon>Trichoplusia</taxon>
    </lineage>
</organism>
<dbReference type="KEGG" id="tnl:113495294"/>
<dbReference type="CDD" id="cd00742">
    <property type="entry name" value="FABP"/>
    <property type="match status" value="1"/>
</dbReference>
<dbReference type="GeneID" id="113495294"/>
<dbReference type="SUPFAM" id="SSF50814">
    <property type="entry name" value="Lipocalins"/>
    <property type="match status" value="1"/>
</dbReference>
<evidence type="ECO:0000313" key="2">
    <source>
        <dbReference type="RefSeq" id="XP_026729764.1"/>
    </source>
</evidence>
<dbReference type="InParanoid" id="A0A7E5VN67"/>
<name>A0A7E5VN67_TRINI</name>
<dbReference type="RefSeq" id="XP_026729764.1">
    <property type="nucleotide sequence ID" value="XM_026873963.1"/>
</dbReference>
<dbReference type="Gene3D" id="2.40.128.20">
    <property type="match status" value="1"/>
</dbReference>
<evidence type="ECO:0000313" key="1">
    <source>
        <dbReference type="Proteomes" id="UP000322000"/>
    </source>
</evidence>
<sequence>MSFSGKRYKRVSSENVDELIRASNSNENLIQMLKSNAPVFSFTRIDDKTFDFRLEIPDKVMSHKIVLGEEVEMSRRDGSKVKIVYTLESDNVLKQEITPREGKKAFFRREFYEKGGKMTIQVDGTDIIATVYYDQID</sequence>
<dbReference type="InterPro" id="IPR012674">
    <property type="entry name" value="Calycin"/>
</dbReference>
<protein>
    <submittedName>
        <fullName evidence="2">Fatty acid-binding protein-like</fullName>
    </submittedName>
</protein>